<dbReference type="FunFam" id="3.30.200.20:FF:000156">
    <property type="entry name" value="MAP kinase-activated protein kinase 3"/>
    <property type="match status" value="1"/>
</dbReference>
<keyword evidence="15" id="KW-1185">Reference proteome</keyword>
<evidence type="ECO:0000259" key="13">
    <source>
        <dbReference type="PROSITE" id="PS50011"/>
    </source>
</evidence>
<comment type="caution">
    <text evidence="14">The sequence shown here is derived from an EMBL/GenBank/DDBJ whole genome shotgun (WGS) entry which is preliminary data.</text>
</comment>
<dbReference type="InterPro" id="IPR011009">
    <property type="entry name" value="Kinase-like_dom_sf"/>
</dbReference>
<evidence type="ECO:0000256" key="8">
    <source>
        <dbReference type="ARBA" id="ARBA00022840"/>
    </source>
</evidence>
<dbReference type="PROSITE" id="PS50011">
    <property type="entry name" value="PROTEIN_KINASE_DOM"/>
    <property type="match status" value="1"/>
</dbReference>
<dbReference type="GO" id="GO:0008361">
    <property type="term" value="P:regulation of cell size"/>
    <property type="evidence" value="ECO:0007669"/>
    <property type="project" value="UniProtKB-ARBA"/>
</dbReference>
<proteinExistence type="inferred from homology"/>
<keyword evidence="7" id="KW-0418">Kinase</keyword>
<dbReference type="OrthoDB" id="40902at2759"/>
<keyword evidence="5" id="KW-0808">Transferase</keyword>
<dbReference type="EC" id="2.7.11.1" evidence="2"/>
<protein>
    <recommendedName>
        <fullName evidence="2">non-specific serine/threonine protein kinase</fullName>
        <ecNumber evidence="2">2.7.11.1</ecNumber>
    </recommendedName>
</protein>
<evidence type="ECO:0000256" key="5">
    <source>
        <dbReference type="ARBA" id="ARBA00022679"/>
    </source>
</evidence>
<dbReference type="CDD" id="cd14089">
    <property type="entry name" value="STKc_MAPKAPK"/>
    <property type="match status" value="1"/>
</dbReference>
<dbReference type="FunFam" id="1.10.510.10:FF:000571">
    <property type="entry name" value="Maternal embryonic leucine zipper kinase"/>
    <property type="match status" value="1"/>
</dbReference>
<evidence type="ECO:0000256" key="11">
    <source>
        <dbReference type="PROSITE-ProRule" id="PRU10141"/>
    </source>
</evidence>
<evidence type="ECO:0000313" key="15">
    <source>
        <dbReference type="Proteomes" id="UP000475862"/>
    </source>
</evidence>
<evidence type="ECO:0000256" key="2">
    <source>
        <dbReference type="ARBA" id="ARBA00012513"/>
    </source>
</evidence>
<evidence type="ECO:0000313" key="14">
    <source>
        <dbReference type="EMBL" id="KAE9524281.1"/>
    </source>
</evidence>
<keyword evidence="6 11" id="KW-0547">Nucleotide-binding</keyword>
<dbReference type="InterPro" id="IPR008271">
    <property type="entry name" value="Ser/Thr_kinase_AS"/>
</dbReference>
<keyword evidence="3 12" id="KW-0723">Serine/threonine-protein kinase</keyword>
<reference evidence="14 15" key="1">
    <citation type="submission" date="2019-08" db="EMBL/GenBank/DDBJ databases">
        <title>The genome of the soybean aphid Biotype 1, its phylome, world population structure and adaptation to the North American continent.</title>
        <authorList>
            <person name="Giordano R."/>
            <person name="Donthu R.K."/>
            <person name="Hernandez A.G."/>
            <person name="Wright C.L."/>
            <person name="Zimin A.V."/>
        </authorList>
    </citation>
    <scope>NUCLEOTIDE SEQUENCE [LARGE SCALE GENOMIC DNA]</scope>
    <source>
        <tissue evidence="14">Whole aphids</tissue>
    </source>
</reference>
<dbReference type="EMBL" id="VYZN01000070">
    <property type="protein sequence ID" value="KAE9524281.1"/>
    <property type="molecule type" value="Genomic_DNA"/>
</dbReference>
<organism evidence="14 15">
    <name type="scientific">Aphis glycines</name>
    <name type="common">Soybean aphid</name>
    <dbReference type="NCBI Taxonomy" id="307491"/>
    <lineage>
        <taxon>Eukaryota</taxon>
        <taxon>Metazoa</taxon>
        <taxon>Ecdysozoa</taxon>
        <taxon>Arthropoda</taxon>
        <taxon>Hexapoda</taxon>
        <taxon>Insecta</taxon>
        <taxon>Pterygota</taxon>
        <taxon>Neoptera</taxon>
        <taxon>Paraneoptera</taxon>
        <taxon>Hemiptera</taxon>
        <taxon>Sternorrhyncha</taxon>
        <taxon>Aphidomorpha</taxon>
        <taxon>Aphidoidea</taxon>
        <taxon>Aphididae</taxon>
        <taxon>Aphidini</taxon>
        <taxon>Aphis</taxon>
        <taxon>Aphis</taxon>
    </lineage>
</organism>
<dbReference type="Gene3D" id="1.10.510.10">
    <property type="entry name" value="Transferase(Phosphotransferase) domain 1"/>
    <property type="match status" value="1"/>
</dbReference>
<dbReference type="GO" id="GO:0005524">
    <property type="term" value="F:ATP binding"/>
    <property type="evidence" value="ECO:0007669"/>
    <property type="project" value="UniProtKB-UniRule"/>
</dbReference>
<feature type="binding site" evidence="11">
    <location>
        <position position="52"/>
    </location>
    <ligand>
        <name>ATP</name>
        <dbReference type="ChEBI" id="CHEBI:30616"/>
    </ligand>
</feature>
<accession>A0A6G0T2Y2</accession>
<dbReference type="SMART" id="SM00220">
    <property type="entry name" value="S_TKc"/>
    <property type="match status" value="1"/>
</dbReference>
<dbReference type="PROSITE" id="PS00108">
    <property type="entry name" value="PROTEIN_KINASE_ST"/>
    <property type="match status" value="1"/>
</dbReference>
<comment type="catalytic activity">
    <reaction evidence="9">
        <text>L-threonyl-[protein] + ATP = O-phospho-L-threonyl-[protein] + ADP + H(+)</text>
        <dbReference type="Rhea" id="RHEA:46608"/>
        <dbReference type="Rhea" id="RHEA-COMP:11060"/>
        <dbReference type="Rhea" id="RHEA-COMP:11605"/>
        <dbReference type="ChEBI" id="CHEBI:15378"/>
        <dbReference type="ChEBI" id="CHEBI:30013"/>
        <dbReference type="ChEBI" id="CHEBI:30616"/>
        <dbReference type="ChEBI" id="CHEBI:61977"/>
        <dbReference type="ChEBI" id="CHEBI:456216"/>
        <dbReference type="EC" id="2.7.11.1"/>
    </reaction>
</comment>
<dbReference type="PROSITE" id="PS00107">
    <property type="entry name" value="PROTEIN_KINASE_ATP"/>
    <property type="match status" value="1"/>
</dbReference>
<evidence type="ECO:0000256" key="4">
    <source>
        <dbReference type="ARBA" id="ARBA00022553"/>
    </source>
</evidence>
<sequence length="355" mass="40275">MEGNDFYFLNNKTKTTPIENDYRISNNVLGLGINGKVVQCFSIKTGQKFALKVLVDCQKARREIDLHWRASGCINIVNIIDVYENHYMEQKCLLVIMECMEGGELFQHKNVHVLHESLLLFIEAAHIMTAICSAVKYLHDLNIAHRDLKPENLLYSKLGANGILKLTDFGFAKEVSQKAPLKTPCYTPYYVAPEVLGPEKYDKSCDIWSLGVIMYILLCGFPPFFSNHGQAISPGMKNRIKTGQFDFPSPEWNNVSSDAKTLISSMLSVDPSVRLTINQVVQHKWIASYTEVPQTPLYTGKMLKESEDVWPEVQEEMTRSLATMRVDYDQVNIKSLNTSNNPLLNKRRKKASNSA</sequence>
<dbReference type="InterPro" id="IPR027442">
    <property type="entry name" value="MAPKAPK_C"/>
</dbReference>
<evidence type="ECO:0000256" key="9">
    <source>
        <dbReference type="ARBA" id="ARBA00047899"/>
    </source>
</evidence>
<keyword evidence="8 11" id="KW-0067">ATP-binding</keyword>
<evidence type="ECO:0000256" key="6">
    <source>
        <dbReference type="ARBA" id="ARBA00022741"/>
    </source>
</evidence>
<dbReference type="SUPFAM" id="SSF56112">
    <property type="entry name" value="Protein kinase-like (PK-like)"/>
    <property type="match status" value="1"/>
</dbReference>
<feature type="domain" description="Protein kinase" evidence="13">
    <location>
        <begin position="23"/>
        <end position="286"/>
    </location>
</feature>
<dbReference type="Proteomes" id="UP000475862">
    <property type="component" value="Unassembled WGS sequence"/>
</dbReference>
<comment type="catalytic activity">
    <reaction evidence="10">
        <text>L-seryl-[protein] + ATP = O-phospho-L-seryl-[protein] + ADP + H(+)</text>
        <dbReference type="Rhea" id="RHEA:17989"/>
        <dbReference type="Rhea" id="RHEA-COMP:9863"/>
        <dbReference type="Rhea" id="RHEA-COMP:11604"/>
        <dbReference type="ChEBI" id="CHEBI:15378"/>
        <dbReference type="ChEBI" id="CHEBI:29999"/>
        <dbReference type="ChEBI" id="CHEBI:30616"/>
        <dbReference type="ChEBI" id="CHEBI:83421"/>
        <dbReference type="ChEBI" id="CHEBI:456216"/>
        <dbReference type="EC" id="2.7.11.1"/>
    </reaction>
</comment>
<dbReference type="InterPro" id="IPR017441">
    <property type="entry name" value="Protein_kinase_ATP_BS"/>
</dbReference>
<dbReference type="Gene3D" id="3.30.200.20">
    <property type="entry name" value="Phosphorylase Kinase, domain 1"/>
    <property type="match status" value="1"/>
</dbReference>
<dbReference type="GO" id="GO:0004674">
    <property type="term" value="F:protein serine/threonine kinase activity"/>
    <property type="evidence" value="ECO:0007669"/>
    <property type="project" value="UniProtKB-KW"/>
</dbReference>
<dbReference type="FunFam" id="4.10.1170.10:FF:000001">
    <property type="entry name" value="MAP kinase-activated protein kinase 3"/>
    <property type="match status" value="1"/>
</dbReference>
<evidence type="ECO:0000256" key="12">
    <source>
        <dbReference type="RuleBase" id="RU000304"/>
    </source>
</evidence>
<name>A0A6G0T2Y2_APHGL</name>
<comment type="similarity">
    <text evidence="1">Belongs to the protein kinase superfamily. CAMK Ser/Thr protein kinase family.</text>
</comment>
<keyword evidence="4" id="KW-0597">Phosphoprotein</keyword>
<dbReference type="InterPro" id="IPR000719">
    <property type="entry name" value="Prot_kinase_dom"/>
</dbReference>
<evidence type="ECO:0000256" key="1">
    <source>
        <dbReference type="ARBA" id="ARBA00006692"/>
    </source>
</evidence>
<evidence type="ECO:0000256" key="10">
    <source>
        <dbReference type="ARBA" id="ARBA00048679"/>
    </source>
</evidence>
<evidence type="ECO:0000256" key="3">
    <source>
        <dbReference type="ARBA" id="ARBA00022527"/>
    </source>
</evidence>
<evidence type="ECO:0000256" key="7">
    <source>
        <dbReference type="ARBA" id="ARBA00022777"/>
    </source>
</evidence>
<dbReference type="Pfam" id="PF00069">
    <property type="entry name" value="Pkinase"/>
    <property type="match status" value="1"/>
</dbReference>
<gene>
    <name evidence="14" type="ORF">AGLY_015320</name>
</gene>
<dbReference type="AlphaFoldDB" id="A0A6G0T2Y2"/>
<dbReference type="Gene3D" id="4.10.1170.10">
    <property type="entry name" value="MAP kinase activated protein kinase 2"/>
    <property type="match status" value="1"/>
</dbReference>
<dbReference type="PANTHER" id="PTHR24347">
    <property type="entry name" value="SERINE/THREONINE-PROTEIN KINASE"/>
    <property type="match status" value="1"/>
</dbReference>